<feature type="region of interest" description="Disordered" evidence="1">
    <location>
        <begin position="452"/>
        <end position="494"/>
    </location>
</feature>
<dbReference type="EMBL" id="BJYY01000013">
    <property type="protein sequence ID" value="GEO34319.1"/>
    <property type="molecule type" value="Genomic_DNA"/>
</dbReference>
<feature type="compositionally biased region" description="Basic and acidic residues" evidence="1">
    <location>
        <begin position="458"/>
        <end position="489"/>
    </location>
</feature>
<dbReference type="InterPro" id="IPR027417">
    <property type="entry name" value="P-loop_NTPase"/>
</dbReference>
<dbReference type="PANTHER" id="PTHR30121">
    <property type="entry name" value="UNCHARACTERIZED PROTEIN YJGR-RELATED"/>
    <property type="match status" value="1"/>
</dbReference>
<keyword evidence="4" id="KW-1185">Reference proteome</keyword>
<dbReference type="Pfam" id="PF05872">
    <property type="entry name" value="HerA_C"/>
    <property type="match status" value="1"/>
</dbReference>
<name>A0A512DCW8_9CELL</name>
<sequence>MPDHADQLEAIRGGYDVDGAALDLGAAVADGTAHADVPVRIPLSSLNRHGLVAGATGTGKTKTLQLMAEQLSAQGVPVFLADIKGDLSGVASTGVPDDKVTARAAEVGQQWEPTSCPTEFLSLGGLGAGVPVRATITSFGPTLLAKVLGLNDVQESSLALVFHYADQNGLALLDLKDLRAVITHLTSDEGKAELKELGGLSAATAGVILRELIAFAAEGADVFFGEPEFDTAELLRTTSDGRGFVTCLELSDVQDKPALFSTFLMWMLADLFHDLPEVGDVDKPKLVFFFDEAHLLFDDASEDFLDSISQTVRLIRSKGVGVFFVTQTPKDVPGDVLAQLGNRVQHALRAYTPDDAKALKATVSTFPRSTYDLEELLTTLGTGEAVVTVLSERGAPTPVAWTRLRAPQSLMAPSAAGVVSAVVEASALRPKYAQALDRESAYEKLVARLAEAPAAAEPTRRREPKSSDRAAAPRKDRSAPAPAPRKEPSVLENVVTSSAFKSALRSAGSVLGREITRSLFGTARRRRR</sequence>
<comment type="caution">
    <text evidence="3">The sequence shown here is derived from an EMBL/GenBank/DDBJ whole genome shotgun (WGS) entry which is preliminary data.</text>
</comment>
<dbReference type="SUPFAM" id="SSF52540">
    <property type="entry name" value="P-loop containing nucleoside triphosphate hydrolases"/>
    <property type="match status" value="1"/>
</dbReference>
<dbReference type="InterPro" id="IPR033186">
    <property type="entry name" value="HerA_C"/>
</dbReference>
<dbReference type="OrthoDB" id="9758751at2"/>
<dbReference type="Gene3D" id="3.40.50.300">
    <property type="entry name" value="P-loop containing nucleotide triphosphate hydrolases"/>
    <property type="match status" value="2"/>
</dbReference>
<evidence type="ECO:0000313" key="3">
    <source>
        <dbReference type="EMBL" id="GEO34319.1"/>
    </source>
</evidence>
<dbReference type="AlphaFoldDB" id="A0A512DCW8"/>
<evidence type="ECO:0000256" key="1">
    <source>
        <dbReference type="SAM" id="MobiDB-lite"/>
    </source>
</evidence>
<dbReference type="CDD" id="cd01127">
    <property type="entry name" value="TrwB_TraG_TraD_VirD4"/>
    <property type="match status" value="1"/>
</dbReference>
<reference evidence="3 4" key="1">
    <citation type="submission" date="2019-07" db="EMBL/GenBank/DDBJ databases">
        <title>Whole genome shotgun sequence of Cellulomonas aerilata NBRC 106308.</title>
        <authorList>
            <person name="Hosoyama A."/>
            <person name="Uohara A."/>
            <person name="Ohji S."/>
            <person name="Ichikawa N."/>
        </authorList>
    </citation>
    <scope>NUCLEOTIDE SEQUENCE [LARGE SCALE GENOMIC DNA]</scope>
    <source>
        <strain evidence="3 4">NBRC 106308</strain>
    </source>
</reference>
<gene>
    <name evidence="3" type="ORF">CAE01nite_20440</name>
</gene>
<accession>A0A512DCW8</accession>
<evidence type="ECO:0000259" key="2">
    <source>
        <dbReference type="Pfam" id="PF05872"/>
    </source>
</evidence>
<dbReference type="Proteomes" id="UP000321181">
    <property type="component" value="Unassembled WGS sequence"/>
</dbReference>
<evidence type="ECO:0000313" key="4">
    <source>
        <dbReference type="Proteomes" id="UP000321181"/>
    </source>
</evidence>
<proteinExistence type="predicted"/>
<dbReference type="RefSeq" id="WP_146903632.1">
    <property type="nucleotide sequence ID" value="NZ_BAAARM010000003.1"/>
</dbReference>
<organism evidence="3 4">
    <name type="scientific">Cellulomonas aerilata</name>
    <dbReference type="NCBI Taxonomy" id="515326"/>
    <lineage>
        <taxon>Bacteria</taxon>
        <taxon>Bacillati</taxon>
        <taxon>Actinomycetota</taxon>
        <taxon>Actinomycetes</taxon>
        <taxon>Micrococcales</taxon>
        <taxon>Cellulomonadaceae</taxon>
        <taxon>Cellulomonas</taxon>
    </lineage>
</organism>
<dbReference type="PANTHER" id="PTHR30121:SF6">
    <property type="entry name" value="SLR6007 PROTEIN"/>
    <property type="match status" value="1"/>
</dbReference>
<dbReference type="InterPro" id="IPR051162">
    <property type="entry name" value="T4SS_component"/>
</dbReference>
<protein>
    <submittedName>
        <fullName evidence="3">ATPase</fullName>
    </submittedName>
</protein>
<feature type="domain" description="Helicase HerA-like C-terminal" evidence="2">
    <location>
        <begin position="34"/>
        <end position="527"/>
    </location>
</feature>